<evidence type="ECO:0000313" key="3">
    <source>
        <dbReference type="Proteomes" id="UP001596620"/>
    </source>
</evidence>
<comment type="caution">
    <text evidence="2">The sequence shown here is derived from an EMBL/GenBank/DDBJ whole genome shotgun (WGS) entry which is preliminary data.</text>
</comment>
<protein>
    <submittedName>
        <fullName evidence="2">DinB family protein</fullName>
    </submittedName>
</protein>
<evidence type="ECO:0000259" key="1">
    <source>
        <dbReference type="Pfam" id="PF12867"/>
    </source>
</evidence>
<accession>A0ABW2UT55</accession>
<dbReference type="RefSeq" id="WP_382358453.1">
    <property type="nucleotide sequence ID" value="NZ_JBHTGR010000011.1"/>
</dbReference>
<organism evidence="2 3">
    <name type="scientific">Lentibacillus kimchii</name>
    <dbReference type="NCBI Taxonomy" id="1542911"/>
    <lineage>
        <taxon>Bacteria</taxon>
        <taxon>Bacillati</taxon>
        <taxon>Bacillota</taxon>
        <taxon>Bacilli</taxon>
        <taxon>Bacillales</taxon>
        <taxon>Bacillaceae</taxon>
        <taxon>Lentibacillus</taxon>
    </lineage>
</organism>
<gene>
    <name evidence="2" type="ORF">ACFQU8_06775</name>
</gene>
<dbReference type="InterPro" id="IPR034660">
    <property type="entry name" value="DinB/YfiT-like"/>
</dbReference>
<reference evidence="3" key="1">
    <citation type="journal article" date="2019" name="Int. J. Syst. Evol. Microbiol.">
        <title>The Global Catalogue of Microorganisms (GCM) 10K type strain sequencing project: providing services to taxonomists for standard genome sequencing and annotation.</title>
        <authorList>
            <consortium name="The Broad Institute Genomics Platform"/>
            <consortium name="The Broad Institute Genome Sequencing Center for Infectious Disease"/>
            <person name="Wu L."/>
            <person name="Ma J."/>
        </authorList>
    </citation>
    <scope>NUCLEOTIDE SEQUENCE [LARGE SCALE GENOMIC DNA]</scope>
    <source>
        <strain evidence="3">JCM 30234</strain>
    </source>
</reference>
<dbReference type="Gene3D" id="1.20.120.450">
    <property type="entry name" value="dinb family like domain"/>
    <property type="match status" value="1"/>
</dbReference>
<dbReference type="SUPFAM" id="SSF109854">
    <property type="entry name" value="DinB/YfiT-like putative metalloenzymes"/>
    <property type="match status" value="1"/>
</dbReference>
<dbReference type="InterPro" id="IPR024775">
    <property type="entry name" value="DinB-like"/>
</dbReference>
<evidence type="ECO:0000313" key="2">
    <source>
        <dbReference type="EMBL" id="MFC7746939.1"/>
    </source>
</evidence>
<dbReference type="Proteomes" id="UP001596620">
    <property type="component" value="Unassembled WGS sequence"/>
</dbReference>
<keyword evidence="3" id="KW-1185">Reference proteome</keyword>
<proteinExistence type="predicted"/>
<name>A0ABW2UT55_9BACI</name>
<sequence>MTELIYSQFETTHNGFMGEIKDLDEATLDTQPEGFNNTIHWHIGHVLTISESLLFSFPDNTDHLPKHYHDLFSNGTKPADWPEDVPSVDELKEQLADQLERIKQIPEEKLSEKLPQAVLGAQTYGELITVAAFHEGNHAGRVNAMKKVLKK</sequence>
<feature type="domain" description="DinB-like" evidence="1">
    <location>
        <begin position="8"/>
        <end position="140"/>
    </location>
</feature>
<dbReference type="EMBL" id="JBHTGR010000011">
    <property type="protein sequence ID" value="MFC7746939.1"/>
    <property type="molecule type" value="Genomic_DNA"/>
</dbReference>
<dbReference type="Pfam" id="PF12867">
    <property type="entry name" value="DinB_2"/>
    <property type="match status" value="1"/>
</dbReference>